<evidence type="ECO:0000313" key="2">
    <source>
        <dbReference type="Proteomes" id="UP000625574"/>
    </source>
</evidence>
<keyword evidence="2" id="KW-1185">Reference proteome</keyword>
<proteinExistence type="predicted"/>
<dbReference type="InterPro" id="IPR036444">
    <property type="entry name" value="PLipase_A2_dom_sf"/>
</dbReference>
<accession>A0ABS0VXU6</accession>
<dbReference type="InterPro" id="IPR013207">
    <property type="entry name" value="LGFP"/>
</dbReference>
<dbReference type="InterPro" id="IPR015141">
    <property type="entry name" value="PLipase_A2_prok/fun"/>
</dbReference>
<gene>
    <name evidence="1" type="ORF">JDV76_11640</name>
</gene>
<organism evidence="1 2">
    <name type="scientific">Corynebacterium marambiense</name>
    <dbReference type="NCBI Taxonomy" id="2765364"/>
    <lineage>
        <taxon>Bacteria</taxon>
        <taxon>Bacillati</taxon>
        <taxon>Actinomycetota</taxon>
        <taxon>Actinomycetes</taxon>
        <taxon>Mycobacteriales</taxon>
        <taxon>Corynebacteriaceae</taxon>
        <taxon>Corynebacterium</taxon>
    </lineage>
</organism>
<reference evidence="1 2" key="1">
    <citation type="submission" date="2020-12" db="EMBL/GenBank/DDBJ databases">
        <title>Genome public.</title>
        <authorList>
            <person name="Sun Q."/>
        </authorList>
    </citation>
    <scope>NUCLEOTIDE SEQUENCE [LARGE SCALE GENOMIC DNA]</scope>
    <source>
        <strain evidence="1 2">CCM 8864</strain>
    </source>
</reference>
<evidence type="ECO:0000313" key="1">
    <source>
        <dbReference type="EMBL" id="MBI9001606.1"/>
    </source>
</evidence>
<dbReference type="Gene3D" id="1.20.90.10">
    <property type="entry name" value="Phospholipase A2 domain"/>
    <property type="match status" value="1"/>
</dbReference>
<dbReference type="RefSeq" id="WP_198737072.1">
    <property type="nucleotide sequence ID" value="NZ_JAEIOT010000016.1"/>
</dbReference>
<comment type="caution">
    <text evidence="1">The sequence shown here is derived from an EMBL/GenBank/DDBJ whole genome shotgun (WGS) entry which is preliminary data.</text>
</comment>
<dbReference type="Pfam" id="PF08310">
    <property type="entry name" value="LGFP"/>
    <property type="match status" value="3"/>
</dbReference>
<dbReference type="EMBL" id="JAEIOT010000016">
    <property type="protein sequence ID" value="MBI9001606.1"/>
    <property type="molecule type" value="Genomic_DNA"/>
</dbReference>
<evidence type="ECO:0008006" key="3">
    <source>
        <dbReference type="Google" id="ProtNLM"/>
    </source>
</evidence>
<protein>
    <recommendedName>
        <fullName evidence="3">LGFP repeat protein</fullName>
    </recommendedName>
</protein>
<name>A0ABS0VXU6_9CORY</name>
<sequence length="498" mass="56038">MAASLLVAGQLSFAHAVAEEPSAAQIPVVDSALAGEKAESEQYDPDFFPEVDGSGGMSRQEVEQAQEEMAQLYSKEQLVSEAKKTSRRSKRSTHCERFLPTNIEVCGAILQKYKEVGGPVSQYLWPVEPMAQNPDGQGFRQRFQNGFIYWHPQAGAHTVSTYTAEYWKRQGWEAGWMGYPTTDEFGVRDGQGAKQVFQHADVYRSPLWTIASVKGRIRDRCNELGGVEGELGYPLTSELATPDGRGRYNTFMDGGIYWTPEHDAHEVLGAMYMYWGVKGVEAGELGYPVSSPADSFGPVQEFERGRVDLYQKFADAPTQVRDGKEYNGLVLEITDAMGNLSNLGWRYPKNGRDDKDTRVLDYGGFLIPDRYKTLIDNKSTVSKSLRDYCTKSPDDGVESLGENISFKGICARHDICYYDSESEKQGWVSKRKCDHDLFNNLYDQCTNVSMSISHQRLCHGNARVYYSAVVAAHRWDQYVQCGDVYTVDQSYCGRPKRY</sequence>
<dbReference type="SUPFAM" id="SSF48619">
    <property type="entry name" value="Phospholipase A2, PLA2"/>
    <property type="match status" value="1"/>
</dbReference>
<dbReference type="Pfam" id="PF09056">
    <property type="entry name" value="Phospholip_A2_3"/>
    <property type="match status" value="1"/>
</dbReference>
<dbReference type="Proteomes" id="UP000625574">
    <property type="component" value="Unassembled WGS sequence"/>
</dbReference>